<keyword evidence="3 5" id="KW-1133">Transmembrane helix</keyword>
<dbReference type="GO" id="GO:0016020">
    <property type="term" value="C:membrane"/>
    <property type="evidence" value="ECO:0007669"/>
    <property type="project" value="UniProtKB-SubCell"/>
</dbReference>
<keyword evidence="6" id="KW-0732">Signal</keyword>
<protein>
    <recommendedName>
        <fullName evidence="7">Receptor ligand binding region domain-containing protein</fullName>
    </recommendedName>
</protein>
<evidence type="ECO:0000256" key="2">
    <source>
        <dbReference type="ARBA" id="ARBA00022692"/>
    </source>
</evidence>
<feature type="transmembrane region" description="Helical" evidence="5">
    <location>
        <begin position="951"/>
        <end position="969"/>
    </location>
</feature>
<evidence type="ECO:0000259" key="7">
    <source>
        <dbReference type="Pfam" id="PF01094"/>
    </source>
</evidence>
<evidence type="ECO:0000256" key="5">
    <source>
        <dbReference type="SAM" id="Phobius"/>
    </source>
</evidence>
<feature type="transmembrane region" description="Helical" evidence="5">
    <location>
        <begin position="1069"/>
        <end position="1088"/>
    </location>
</feature>
<comment type="subcellular location">
    <subcellularLocation>
        <location evidence="1">Membrane</location>
    </subcellularLocation>
</comment>
<dbReference type="PANTHER" id="PTHR30483:SF6">
    <property type="entry name" value="PERIPLASMIC BINDING PROTEIN OF ABC TRANSPORTER FOR NATURAL AMINO ACIDS"/>
    <property type="match status" value="1"/>
</dbReference>
<accession>A0AAU9JSW2</accession>
<feature type="transmembrane region" description="Helical" evidence="5">
    <location>
        <begin position="1014"/>
        <end position="1033"/>
    </location>
</feature>
<keyword evidence="4 5" id="KW-0472">Membrane</keyword>
<feature type="domain" description="Receptor ligand binding region" evidence="7">
    <location>
        <begin position="368"/>
        <end position="703"/>
    </location>
</feature>
<dbReference type="InterPro" id="IPR028082">
    <property type="entry name" value="Peripla_BP_I"/>
</dbReference>
<comment type="caution">
    <text evidence="8">The sequence shown here is derived from an EMBL/GenBank/DDBJ whole genome shotgun (WGS) entry which is preliminary data.</text>
</comment>
<dbReference type="InterPro" id="IPR001828">
    <property type="entry name" value="ANF_lig-bd_rcpt"/>
</dbReference>
<feature type="signal peptide" evidence="6">
    <location>
        <begin position="1"/>
        <end position="17"/>
    </location>
</feature>
<evidence type="ECO:0000313" key="9">
    <source>
        <dbReference type="Proteomes" id="UP001162131"/>
    </source>
</evidence>
<dbReference type="Pfam" id="PF01094">
    <property type="entry name" value="ANF_receptor"/>
    <property type="match status" value="1"/>
</dbReference>
<feature type="chain" id="PRO_5043818373" description="Receptor ligand binding region domain-containing protein" evidence="6">
    <location>
        <begin position="18"/>
        <end position="1149"/>
    </location>
</feature>
<name>A0AAU9JSW2_9CILI</name>
<feature type="transmembrane region" description="Helical" evidence="5">
    <location>
        <begin position="764"/>
        <end position="786"/>
    </location>
</feature>
<feature type="transmembrane region" description="Helical" evidence="5">
    <location>
        <begin position="899"/>
        <end position="920"/>
    </location>
</feature>
<sequence>MTYLMSVLFCLVASQYTTVPILYSKFTPELIRNAFSKNYNCLEISSQKCTAESGVYYVLYEVNSHADIEALIAALDFAFAFDGTFSLSMASLISDYAKSYEFVHLVYGYNPEKSQNFVHYSEPSYISIRDTALSFIKSSGWQKAVALLGQEFQGMDFQVNNEIYISLQCIVPNLISYDAILLIFAKQIKPLGVKIIIIATNENTTILVQRAIVEAEMNKADYAFIFINHSVWTAYLEGSILISDDNYVASSEENYLEYLIDSFSLLIKSLMYVNKIQGAFSGCAINNYMNNVVKKNSKSYLYNIKNSKKVLCGYMNGNSVQVNLPFIFPGNSMTAPDNTKIKIPISAYGGASNPDGTYYVENALSLTGAIYAVYDINEKHEILSNFELSILNISNCGASIFEYDYCYDCLKAQSENIGYFHLTDLKTVITQGTIEIFRSLNLSTPVLGIQTAASMSNLTYYPQYARVSYPNTVSGSYIAWMLYSLGITKVSLLCTNATWGTDFKEQFESQSKQFNMKILNLKRLVPLGYNGIDKSFIQEIIDVKSRYLVMEVISPDYLSVIEAFYDVGVRKGDLYLYLADLVIDFSHLNETEIGTEVYIKRKELMNGLLYFEVLTYYGSVGERLKTKLFQTYGAASDIMCLYYDATYLGANALDTLISLGINLNSSMISKTIRNIKFTGCSGKVQIDKYGNDRSSIVFGIYNLVQVNSSWTMRLCGIYDPYNVAIYQIIYSFSWFYENNGILPSDIVGADFNCPFKQRESKSFLYGYLLLAGIGTFPLIFGTFLAIKYFNFIFMRDFPMLDSEQEETLLDTWIYISMIIEGLQYIAIGPDFTGLLPDFSEFIKFSIFDIRGSTKDFWDQILLIYIIAAIWVILLIQRIFNIREKCKILSISAIDELEKYCLPTIGDLLFIPFVNFLLMTFQCTNSIGDELKDSYHNQDCNVFCWRETHLKYAVSSSIILLLYLPASLYFRPMWKDETEDLVFHIREQPFHSVIKSFWQILLIELHIILLPASEISYNICCFVIISLFAGLWFIKKPYNYHRASMWYLICLTDCLWLWICQIFSQLDITAAQCLLAFGWVFSVVAGICLQKKYLPSLLVRPKGQDIHKLFKFQLSRRTPSQAGIDNSVKYKYVEGVQKEDLKSSDYSYLE</sequence>
<evidence type="ECO:0000256" key="4">
    <source>
        <dbReference type="ARBA" id="ARBA00023136"/>
    </source>
</evidence>
<dbReference type="Gene3D" id="3.40.50.2300">
    <property type="match status" value="3"/>
</dbReference>
<evidence type="ECO:0000256" key="3">
    <source>
        <dbReference type="ARBA" id="ARBA00022989"/>
    </source>
</evidence>
<keyword evidence="9" id="KW-1185">Reference proteome</keyword>
<evidence type="ECO:0000256" key="1">
    <source>
        <dbReference type="ARBA" id="ARBA00004370"/>
    </source>
</evidence>
<dbReference type="AlphaFoldDB" id="A0AAU9JSW2"/>
<dbReference type="PANTHER" id="PTHR30483">
    <property type="entry name" value="LEUCINE-SPECIFIC-BINDING PROTEIN"/>
    <property type="match status" value="1"/>
</dbReference>
<dbReference type="InterPro" id="IPR051010">
    <property type="entry name" value="BCAA_transport"/>
</dbReference>
<reference evidence="8" key="1">
    <citation type="submission" date="2021-09" db="EMBL/GenBank/DDBJ databases">
        <authorList>
            <consortium name="AG Swart"/>
            <person name="Singh M."/>
            <person name="Singh A."/>
            <person name="Seah K."/>
            <person name="Emmerich C."/>
        </authorList>
    </citation>
    <scope>NUCLEOTIDE SEQUENCE</scope>
    <source>
        <strain evidence="8">ATCC30299</strain>
    </source>
</reference>
<dbReference type="Proteomes" id="UP001162131">
    <property type="component" value="Unassembled WGS sequence"/>
</dbReference>
<feature type="transmembrane region" description="Helical" evidence="5">
    <location>
        <begin position="860"/>
        <end position="879"/>
    </location>
</feature>
<evidence type="ECO:0000256" key="6">
    <source>
        <dbReference type="SAM" id="SignalP"/>
    </source>
</evidence>
<proteinExistence type="predicted"/>
<gene>
    <name evidence="8" type="ORF">BSTOLATCC_MIC45481</name>
</gene>
<feature type="transmembrane region" description="Helical" evidence="5">
    <location>
        <begin position="1045"/>
        <end position="1063"/>
    </location>
</feature>
<evidence type="ECO:0000313" key="8">
    <source>
        <dbReference type="EMBL" id="CAG9328020.1"/>
    </source>
</evidence>
<keyword evidence="2 5" id="KW-0812">Transmembrane</keyword>
<dbReference type="EMBL" id="CAJZBQ010000045">
    <property type="protein sequence ID" value="CAG9328020.1"/>
    <property type="molecule type" value="Genomic_DNA"/>
</dbReference>
<dbReference type="SUPFAM" id="SSF53822">
    <property type="entry name" value="Periplasmic binding protein-like I"/>
    <property type="match status" value="2"/>
</dbReference>
<organism evidence="8 9">
    <name type="scientific">Blepharisma stoltei</name>
    <dbReference type="NCBI Taxonomy" id="1481888"/>
    <lineage>
        <taxon>Eukaryota</taxon>
        <taxon>Sar</taxon>
        <taxon>Alveolata</taxon>
        <taxon>Ciliophora</taxon>
        <taxon>Postciliodesmatophora</taxon>
        <taxon>Heterotrichea</taxon>
        <taxon>Heterotrichida</taxon>
        <taxon>Blepharismidae</taxon>
        <taxon>Blepharisma</taxon>
    </lineage>
</organism>